<sequence length="106" mass="12187">MVLPARQISMKASVFLSLRRLKEHIWERIWQRCLYLNLSTRLATASTISDNHTLGFHGLDSYIRRLAHILNFIVKEIHSKSGGSKSANEACDKLRSGKEIWADCEF</sequence>
<dbReference type="EMBL" id="MU971440">
    <property type="protein sequence ID" value="KAK9234944.1"/>
    <property type="molecule type" value="Genomic_DNA"/>
</dbReference>
<accession>A0ACC3SUY9</accession>
<gene>
    <name evidence="1" type="ORF">V1525DRAFT_24404</name>
</gene>
<proteinExistence type="predicted"/>
<organism evidence="1 2">
    <name type="scientific">Lipomyces kononenkoae</name>
    <name type="common">Yeast</name>
    <dbReference type="NCBI Taxonomy" id="34357"/>
    <lineage>
        <taxon>Eukaryota</taxon>
        <taxon>Fungi</taxon>
        <taxon>Dikarya</taxon>
        <taxon>Ascomycota</taxon>
        <taxon>Saccharomycotina</taxon>
        <taxon>Lipomycetes</taxon>
        <taxon>Lipomycetales</taxon>
        <taxon>Lipomycetaceae</taxon>
        <taxon>Lipomyces</taxon>
    </lineage>
</organism>
<evidence type="ECO:0000313" key="1">
    <source>
        <dbReference type="EMBL" id="KAK9234944.1"/>
    </source>
</evidence>
<dbReference type="Proteomes" id="UP001433508">
    <property type="component" value="Unassembled WGS sequence"/>
</dbReference>
<reference evidence="2" key="1">
    <citation type="journal article" date="2024" name="Front. Bioeng. Biotechnol.">
        <title>Genome-scale model development and genomic sequencing of the oleaginous clade Lipomyces.</title>
        <authorList>
            <person name="Czajka J.J."/>
            <person name="Han Y."/>
            <person name="Kim J."/>
            <person name="Mondo S.J."/>
            <person name="Hofstad B.A."/>
            <person name="Robles A."/>
            <person name="Haridas S."/>
            <person name="Riley R."/>
            <person name="LaButti K."/>
            <person name="Pangilinan J."/>
            <person name="Andreopoulos W."/>
            <person name="Lipzen A."/>
            <person name="Yan J."/>
            <person name="Wang M."/>
            <person name="Ng V."/>
            <person name="Grigoriev I.V."/>
            <person name="Spatafora J.W."/>
            <person name="Magnuson J.K."/>
            <person name="Baker S.E."/>
            <person name="Pomraning K.R."/>
        </authorList>
    </citation>
    <scope>NUCLEOTIDE SEQUENCE [LARGE SCALE GENOMIC DNA]</scope>
    <source>
        <strain evidence="2">CBS 7786</strain>
    </source>
</reference>
<keyword evidence="2" id="KW-1185">Reference proteome</keyword>
<protein>
    <submittedName>
        <fullName evidence="1">Uncharacterized protein</fullName>
    </submittedName>
</protein>
<evidence type="ECO:0000313" key="2">
    <source>
        <dbReference type="Proteomes" id="UP001433508"/>
    </source>
</evidence>
<comment type="caution">
    <text evidence="1">The sequence shown here is derived from an EMBL/GenBank/DDBJ whole genome shotgun (WGS) entry which is preliminary data.</text>
</comment>
<name>A0ACC3SUY9_LIPKO</name>